<dbReference type="OrthoDB" id="9803764at2"/>
<dbReference type="AlphaFoldDB" id="A0A4V1MAP1"/>
<dbReference type="Pfam" id="PF12833">
    <property type="entry name" value="HTH_18"/>
    <property type="match status" value="1"/>
</dbReference>
<keyword evidence="5" id="KW-1185">Reference proteome</keyword>
<dbReference type="Pfam" id="PF01965">
    <property type="entry name" value="DJ-1_PfpI"/>
    <property type="match status" value="1"/>
</dbReference>
<gene>
    <name evidence="4" type="ORF">ESB13_07045</name>
</gene>
<comment type="caution">
    <text evidence="4">The sequence shown here is derived from an EMBL/GenBank/DDBJ whole genome shotgun (WGS) entry which is preliminary data.</text>
</comment>
<keyword evidence="1" id="KW-0805">Transcription regulation</keyword>
<evidence type="ECO:0000259" key="3">
    <source>
        <dbReference type="PROSITE" id="PS01124"/>
    </source>
</evidence>
<dbReference type="InterPro" id="IPR052158">
    <property type="entry name" value="INH-QAR"/>
</dbReference>
<reference evidence="4 5" key="1">
    <citation type="submission" date="2019-01" db="EMBL/GenBank/DDBJ databases">
        <title>Filimonas sp. strain TTM-71.</title>
        <authorList>
            <person name="Chen W.-M."/>
        </authorList>
    </citation>
    <scope>NUCLEOTIDE SEQUENCE [LARGE SCALE GENOMIC DNA]</scope>
    <source>
        <strain evidence="4 5">TTM-71</strain>
    </source>
</reference>
<dbReference type="InterPro" id="IPR009057">
    <property type="entry name" value="Homeodomain-like_sf"/>
</dbReference>
<dbReference type="RefSeq" id="WP_129002305.1">
    <property type="nucleotide sequence ID" value="NZ_SDHZ01000001.1"/>
</dbReference>
<proteinExistence type="predicted"/>
<dbReference type="Gene3D" id="3.40.50.880">
    <property type="match status" value="1"/>
</dbReference>
<evidence type="ECO:0000313" key="5">
    <source>
        <dbReference type="Proteomes" id="UP000290545"/>
    </source>
</evidence>
<dbReference type="Gene3D" id="1.10.10.60">
    <property type="entry name" value="Homeodomain-like"/>
    <property type="match status" value="2"/>
</dbReference>
<dbReference type="PROSITE" id="PS01124">
    <property type="entry name" value="HTH_ARAC_FAMILY_2"/>
    <property type="match status" value="1"/>
</dbReference>
<protein>
    <submittedName>
        <fullName evidence="4">Helix-turn-helix domain-containing protein</fullName>
    </submittedName>
</protein>
<dbReference type="EMBL" id="SDHZ01000001">
    <property type="protein sequence ID" value="RXK86556.1"/>
    <property type="molecule type" value="Genomic_DNA"/>
</dbReference>
<dbReference type="PANTHER" id="PTHR43130">
    <property type="entry name" value="ARAC-FAMILY TRANSCRIPTIONAL REGULATOR"/>
    <property type="match status" value="1"/>
</dbReference>
<dbReference type="InterPro" id="IPR018060">
    <property type="entry name" value="HTH_AraC"/>
</dbReference>
<evidence type="ECO:0000256" key="1">
    <source>
        <dbReference type="ARBA" id="ARBA00023015"/>
    </source>
</evidence>
<dbReference type="GO" id="GO:0003700">
    <property type="term" value="F:DNA-binding transcription factor activity"/>
    <property type="evidence" value="ECO:0007669"/>
    <property type="project" value="InterPro"/>
</dbReference>
<name>A0A4V1MAP1_9BACT</name>
<dbReference type="SUPFAM" id="SSF52317">
    <property type="entry name" value="Class I glutamine amidotransferase-like"/>
    <property type="match status" value="1"/>
</dbReference>
<dbReference type="InterPro" id="IPR029062">
    <property type="entry name" value="Class_I_gatase-like"/>
</dbReference>
<dbReference type="PANTHER" id="PTHR43130:SF3">
    <property type="entry name" value="HTH-TYPE TRANSCRIPTIONAL REGULATOR RV1931C"/>
    <property type="match status" value="1"/>
</dbReference>
<evidence type="ECO:0000313" key="4">
    <source>
        <dbReference type="EMBL" id="RXK86556.1"/>
    </source>
</evidence>
<organism evidence="4 5">
    <name type="scientific">Filimonas effusa</name>
    <dbReference type="NCBI Taxonomy" id="2508721"/>
    <lineage>
        <taxon>Bacteria</taxon>
        <taxon>Pseudomonadati</taxon>
        <taxon>Bacteroidota</taxon>
        <taxon>Chitinophagia</taxon>
        <taxon>Chitinophagales</taxon>
        <taxon>Chitinophagaceae</taxon>
        <taxon>Filimonas</taxon>
    </lineage>
</organism>
<evidence type="ECO:0000256" key="2">
    <source>
        <dbReference type="ARBA" id="ARBA00023163"/>
    </source>
</evidence>
<accession>A0A4V1MAP1</accession>
<dbReference type="InterPro" id="IPR002818">
    <property type="entry name" value="DJ-1/PfpI"/>
</dbReference>
<feature type="domain" description="HTH araC/xylS-type" evidence="3">
    <location>
        <begin position="201"/>
        <end position="303"/>
    </location>
</feature>
<dbReference type="Proteomes" id="UP000290545">
    <property type="component" value="Unassembled WGS sequence"/>
</dbReference>
<dbReference type="SUPFAM" id="SSF46689">
    <property type="entry name" value="Homeodomain-like"/>
    <property type="match status" value="2"/>
</dbReference>
<dbReference type="GO" id="GO:0043565">
    <property type="term" value="F:sequence-specific DNA binding"/>
    <property type="evidence" value="ECO:0007669"/>
    <property type="project" value="InterPro"/>
</dbReference>
<sequence length="320" mass="35885">MIKLIVLNTCQVRPLSMAAILDVFNSVNQQYQHKGLPPFFHIEVAGAGDLPLVPKADLVFIPAFLSGDLGAAVSENREFISWIVAQYQLGVPIASFCTGAFLLAATGLLNGKRATTHVMAAPVFKKLFPHVLLQPEAVVTHDAGLYTSGGATSSFHLMLYLLEKYCGRSMAIEMAKMFSIDMDRQQQLHFAGFSPIRNHSDSVVKNIQEQMEKRYMDITTVDALVREIPVSQRNFVRRFKQATGVTPIDYLQQTRIEAARQLLEHTDLSMMEIMCHVGYGDMKSFRNLFLRITGLTPKAYREKYALAAGRFFTHHLPVMN</sequence>
<keyword evidence="2" id="KW-0804">Transcription</keyword>
<dbReference type="SMART" id="SM00342">
    <property type="entry name" value="HTH_ARAC"/>
    <property type="match status" value="1"/>
</dbReference>